<dbReference type="Proteomes" id="UP000594263">
    <property type="component" value="Unplaced"/>
</dbReference>
<dbReference type="OMA" id="THNLPCE"/>
<dbReference type="PANTHER" id="PTHR34797:SF1">
    <property type="entry name" value="ATG8-INTERACTING PROTEIN 2"/>
    <property type="match status" value="1"/>
</dbReference>
<accession>A0A7N0ZSZ7</accession>
<keyword evidence="2" id="KW-1185">Reference proteome</keyword>
<proteinExistence type="predicted"/>
<name>A0A7N0ZSZ7_KALFE</name>
<dbReference type="PANTHER" id="PTHR34797">
    <property type="entry name" value="ATG8-INTERACTING PROTEIN 2"/>
    <property type="match status" value="1"/>
</dbReference>
<protein>
    <submittedName>
        <fullName evidence="1">Uncharacterized protein</fullName>
    </submittedName>
</protein>
<dbReference type="AlphaFoldDB" id="A0A7N0ZSZ7"/>
<sequence>MADNDLGDRTNNGNEWDVVSLTASTYAAAPSYGVHELNNTAAVMPVFGGETPRTMFLSDHFVFPPSQHENLPLEPDVVEDGGVETAADEIEEGSVPGEFDEHSVSDASDEHRGRLFGGTVAEEEACHYEVLDVSGQDTSLSSDLSNSKIVEDDKLQPEIPSETWWKRYATSLYSNAKESNSFWSVFVAAAVMGLVIIGQRWQQERWQALQMKLHVNLTDEKTARLLGPLTRLKDAVIGRHHSILRSIASV</sequence>
<organism evidence="1 2">
    <name type="scientific">Kalanchoe fedtschenkoi</name>
    <name type="common">Lavender scallops</name>
    <name type="synonym">South American air plant</name>
    <dbReference type="NCBI Taxonomy" id="63787"/>
    <lineage>
        <taxon>Eukaryota</taxon>
        <taxon>Viridiplantae</taxon>
        <taxon>Streptophyta</taxon>
        <taxon>Embryophyta</taxon>
        <taxon>Tracheophyta</taxon>
        <taxon>Spermatophyta</taxon>
        <taxon>Magnoliopsida</taxon>
        <taxon>eudicotyledons</taxon>
        <taxon>Gunneridae</taxon>
        <taxon>Pentapetalae</taxon>
        <taxon>Saxifragales</taxon>
        <taxon>Crassulaceae</taxon>
        <taxon>Kalanchoe</taxon>
    </lineage>
</organism>
<evidence type="ECO:0000313" key="2">
    <source>
        <dbReference type="Proteomes" id="UP000594263"/>
    </source>
</evidence>
<reference evidence="1" key="1">
    <citation type="submission" date="2021-01" db="UniProtKB">
        <authorList>
            <consortium name="EnsemblPlants"/>
        </authorList>
    </citation>
    <scope>IDENTIFICATION</scope>
</reference>
<dbReference type="Gramene" id="Kaladp0026s0123.1.v1.1">
    <property type="protein sequence ID" value="Kaladp0026s0123.1.v1.1"/>
    <property type="gene ID" value="Kaladp0026s0123.v1.1"/>
</dbReference>
<evidence type="ECO:0000313" key="1">
    <source>
        <dbReference type="EnsemblPlants" id="Kaladp0026s0123.1.v1.1"/>
    </source>
</evidence>
<dbReference type="InterPro" id="IPR040304">
    <property type="entry name" value="ATG8-IP-1/2"/>
</dbReference>
<dbReference type="EnsemblPlants" id="Kaladp0026s0123.1.v1.1">
    <property type="protein sequence ID" value="Kaladp0026s0123.1.v1.1"/>
    <property type="gene ID" value="Kaladp0026s0123.v1.1"/>
</dbReference>